<evidence type="ECO:0000313" key="1">
    <source>
        <dbReference type="EMBL" id="SLN64029.1"/>
    </source>
</evidence>
<proteinExistence type="predicted"/>
<organism evidence="1 2">
    <name type="scientific">Falsiruegeria litorea R37</name>
    <dbReference type="NCBI Taxonomy" id="1200284"/>
    <lineage>
        <taxon>Bacteria</taxon>
        <taxon>Pseudomonadati</taxon>
        <taxon>Pseudomonadota</taxon>
        <taxon>Alphaproteobacteria</taxon>
        <taxon>Rhodobacterales</taxon>
        <taxon>Roseobacteraceae</taxon>
        <taxon>Falsiruegeria</taxon>
    </lineage>
</organism>
<name>A0A1Y5TKE7_9RHOB</name>
<reference evidence="1 2" key="1">
    <citation type="submission" date="2017-03" db="EMBL/GenBank/DDBJ databases">
        <authorList>
            <person name="Afonso C.L."/>
            <person name="Miller P.J."/>
            <person name="Scott M.A."/>
            <person name="Spackman E."/>
            <person name="Goraichik I."/>
            <person name="Dimitrov K.M."/>
            <person name="Suarez D.L."/>
            <person name="Swayne D.E."/>
        </authorList>
    </citation>
    <scope>NUCLEOTIDE SEQUENCE [LARGE SCALE GENOMIC DNA]</scope>
    <source>
        <strain evidence="1 2">CECT 7639</strain>
    </source>
</reference>
<evidence type="ECO:0000313" key="2">
    <source>
        <dbReference type="Proteomes" id="UP000193077"/>
    </source>
</evidence>
<gene>
    <name evidence="1" type="ORF">TRL7639_03624</name>
</gene>
<dbReference type="AlphaFoldDB" id="A0A1Y5TKE7"/>
<keyword evidence="2" id="KW-1185">Reference proteome</keyword>
<protein>
    <submittedName>
        <fullName evidence="1">Uncharacterized protein</fullName>
    </submittedName>
</protein>
<dbReference type="EMBL" id="FWFO01000003">
    <property type="protein sequence ID" value="SLN64029.1"/>
    <property type="molecule type" value="Genomic_DNA"/>
</dbReference>
<accession>A0A1Y5TKE7</accession>
<sequence length="240" mass="25868">MRLSRIRIDNCQRAGHRQNMVFGCCPGIRSRDPGSVGLWQHIERQLNLYRVAVGTNDSCREVPGSEPVGWGRHGQVLQISARIEDPGPARACMTLVHGRSGGQPTEGHGGSSGRVVSIHNGDQDRDGVAFLAAGNESGDGRPARLAARHDMARRLSRSVTATAGWRNGNDRMSDILTCTNAGQGMGETGMARARASEMRRGQWREPGRGQPVGAGFRPQPTRLGMQLGKIHAHVPCQGGR</sequence>
<dbReference type="Proteomes" id="UP000193077">
    <property type="component" value="Unassembled WGS sequence"/>
</dbReference>